<accession>A0A9Q1KMI2</accession>
<dbReference type="InterPro" id="IPR033130">
    <property type="entry name" value="RNase_T2_His_AS_2"/>
</dbReference>
<feature type="active site" evidence="7">
    <location>
        <position position="133"/>
    </location>
</feature>
<dbReference type="GO" id="GO:0016787">
    <property type="term" value="F:hydrolase activity"/>
    <property type="evidence" value="ECO:0007669"/>
    <property type="project" value="UniProtKB-KW"/>
</dbReference>
<evidence type="ECO:0000256" key="6">
    <source>
        <dbReference type="ARBA" id="ARBA00023239"/>
    </source>
</evidence>
<keyword evidence="5" id="KW-1015">Disulfide bond</keyword>
<evidence type="ECO:0000256" key="7">
    <source>
        <dbReference type="PIRSR" id="PIRSR633697-1"/>
    </source>
</evidence>
<evidence type="ECO:0000256" key="3">
    <source>
        <dbReference type="ARBA" id="ARBA00022759"/>
    </source>
</evidence>
<comment type="similarity">
    <text evidence="1 8">Belongs to the RNase T2 family.</text>
</comment>
<gene>
    <name evidence="11" type="ORF">Cgig2_031289</name>
</gene>
<feature type="active site" evidence="7">
    <location>
        <position position="129"/>
    </location>
</feature>
<keyword evidence="9" id="KW-1133">Transmembrane helix</keyword>
<evidence type="ECO:0000256" key="10">
    <source>
        <dbReference type="SAM" id="SignalP"/>
    </source>
</evidence>
<evidence type="ECO:0000313" key="11">
    <source>
        <dbReference type="EMBL" id="KAJ8445476.1"/>
    </source>
</evidence>
<comment type="caution">
    <text evidence="11">The sequence shown here is derived from an EMBL/GenBank/DDBJ whole genome shotgun (WGS) entry which is preliminary data.</text>
</comment>
<reference evidence="11" key="1">
    <citation type="submission" date="2022-04" db="EMBL/GenBank/DDBJ databases">
        <title>Carnegiea gigantea Genome sequencing and assembly v2.</title>
        <authorList>
            <person name="Copetti D."/>
            <person name="Sanderson M.J."/>
            <person name="Burquez A."/>
            <person name="Wojciechowski M.F."/>
        </authorList>
    </citation>
    <scope>NUCLEOTIDE SEQUENCE</scope>
    <source>
        <strain evidence="11">SGP5-SGP5p</strain>
        <tissue evidence="11">Aerial part</tissue>
    </source>
</reference>
<evidence type="ECO:0000256" key="9">
    <source>
        <dbReference type="SAM" id="Phobius"/>
    </source>
</evidence>
<evidence type="ECO:0000256" key="2">
    <source>
        <dbReference type="ARBA" id="ARBA00022722"/>
    </source>
</evidence>
<sequence>MRNTSTMITLLVVLTLAGVALCKSKKHHNDDTPSNNEGDFHFFYFVQQWPASYCDTKGHKCCFPDDVKPLADFFIHGLWPNYNDGSYPSNCDPSNSFDESQLDDLESRLQTEWPSFTCPSIGRRFWAHEWNKHGTCSEKILNQKEYFQAALDLKDQTNLLQALKDAGIEPSNEEFYNVEDVKEAIKSAIGFYPWIECNHDADGNSQLYQVYICVDTDGKTLIKCPVLPHGNCASRIHYLLSYLQFVERDKEEKLKRERERERERMRKGGSSNSMLVIGLLVVLSLATVALSSNNGAFHLFYFVQQSLM</sequence>
<name>A0A9Q1KMI2_9CARY</name>
<dbReference type="InterPro" id="IPR036430">
    <property type="entry name" value="RNase_T2-like_sf"/>
</dbReference>
<dbReference type="OrthoDB" id="435754at2759"/>
<keyword evidence="2" id="KW-0540">Nuclease</keyword>
<dbReference type="GO" id="GO:0006401">
    <property type="term" value="P:RNA catabolic process"/>
    <property type="evidence" value="ECO:0007669"/>
    <property type="project" value="TreeGrafter"/>
</dbReference>
<dbReference type="GO" id="GO:0033897">
    <property type="term" value="F:ribonuclease T2 activity"/>
    <property type="evidence" value="ECO:0007669"/>
    <property type="project" value="InterPro"/>
</dbReference>
<proteinExistence type="inferred from homology"/>
<evidence type="ECO:0000256" key="5">
    <source>
        <dbReference type="ARBA" id="ARBA00023157"/>
    </source>
</evidence>
<dbReference type="AlphaFoldDB" id="A0A9Q1KMI2"/>
<dbReference type="PROSITE" id="PS00530">
    <property type="entry name" value="RNASE_T2_1"/>
    <property type="match status" value="1"/>
</dbReference>
<feature type="chain" id="PRO_5040472085" evidence="10">
    <location>
        <begin position="23"/>
        <end position="308"/>
    </location>
</feature>
<dbReference type="PANTHER" id="PTHR11240">
    <property type="entry name" value="RIBONUCLEASE T2"/>
    <property type="match status" value="1"/>
</dbReference>
<dbReference type="Proteomes" id="UP001153076">
    <property type="component" value="Unassembled WGS sequence"/>
</dbReference>
<feature type="transmembrane region" description="Helical" evidence="9">
    <location>
        <begin position="274"/>
        <end position="303"/>
    </location>
</feature>
<dbReference type="InterPro" id="IPR033697">
    <property type="entry name" value="Ribonuclease_T2_eukaryotic"/>
</dbReference>
<evidence type="ECO:0000256" key="4">
    <source>
        <dbReference type="ARBA" id="ARBA00022801"/>
    </source>
</evidence>
<dbReference type="EMBL" id="JAKOGI010000077">
    <property type="protein sequence ID" value="KAJ8445476.1"/>
    <property type="molecule type" value="Genomic_DNA"/>
</dbReference>
<keyword evidence="10" id="KW-0732">Signal</keyword>
<evidence type="ECO:0000256" key="1">
    <source>
        <dbReference type="ARBA" id="ARBA00007469"/>
    </source>
</evidence>
<evidence type="ECO:0000256" key="8">
    <source>
        <dbReference type="RuleBase" id="RU004328"/>
    </source>
</evidence>
<keyword evidence="6" id="KW-0456">Lyase</keyword>
<keyword evidence="3" id="KW-0255">Endonuclease</keyword>
<feature type="signal peptide" evidence="10">
    <location>
        <begin position="1"/>
        <end position="22"/>
    </location>
</feature>
<dbReference type="CDD" id="cd01061">
    <property type="entry name" value="RNase_T2_euk"/>
    <property type="match status" value="1"/>
</dbReference>
<dbReference type="InterPro" id="IPR001568">
    <property type="entry name" value="RNase_T2-like"/>
</dbReference>
<keyword evidence="12" id="KW-1185">Reference proteome</keyword>
<keyword evidence="4" id="KW-0378">Hydrolase</keyword>
<dbReference type="GO" id="GO:0003723">
    <property type="term" value="F:RNA binding"/>
    <property type="evidence" value="ECO:0007669"/>
    <property type="project" value="InterPro"/>
</dbReference>
<keyword evidence="9" id="KW-0812">Transmembrane</keyword>
<keyword evidence="9" id="KW-0472">Membrane</keyword>
<dbReference type="PROSITE" id="PS00531">
    <property type="entry name" value="RNASE_T2_2"/>
    <property type="match status" value="1"/>
</dbReference>
<protein>
    <submittedName>
        <fullName evidence="11">Uncharacterized protein</fullName>
    </submittedName>
</protein>
<dbReference type="PANTHER" id="PTHR11240:SF75">
    <property type="entry name" value="RIBONUCLEASE 3"/>
    <property type="match status" value="1"/>
</dbReference>
<evidence type="ECO:0000313" key="12">
    <source>
        <dbReference type="Proteomes" id="UP001153076"/>
    </source>
</evidence>
<dbReference type="GO" id="GO:0005576">
    <property type="term" value="C:extracellular region"/>
    <property type="evidence" value="ECO:0007669"/>
    <property type="project" value="TreeGrafter"/>
</dbReference>
<dbReference type="InterPro" id="IPR018188">
    <property type="entry name" value="RNase_T2_His_AS_1"/>
</dbReference>
<organism evidence="11 12">
    <name type="scientific">Carnegiea gigantea</name>
    <dbReference type="NCBI Taxonomy" id="171969"/>
    <lineage>
        <taxon>Eukaryota</taxon>
        <taxon>Viridiplantae</taxon>
        <taxon>Streptophyta</taxon>
        <taxon>Embryophyta</taxon>
        <taxon>Tracheophyta</taxon>
        <taxon>Spermatophyta</taxon>
        <taxon>Magnoliopsida</taxon>
        <taxon>eudicotyledons</taxon>
        <taxon>Gunneridae</taxon>
        <taxon>Pentapetalae</taxon>
        <taxon>Caryophyllales</taxon>
        <taxon>Cactineae</taxon>
        <taxon>Cactaceae</taxon>
        <taxon>Cactoideae</taxon>
        <taxon>Echinocereeae</taxon>
        <taxon>Carnegiea</taxon>
    </lineage>
</organism>
<dbReference type="Pfam" id="PF00445">
    <property type="entry name" value="Ribonuclease_T2"/>
    <property type="match status" value="1"/>
</dbReference>
<dbReference type="Gene3D" id="3.90.730.10">
    <property type="entry name" value="Ribonuclease T2-like"/>
    <property type="match status" value="1"/>
</dbReference>
<dbReference type="SUPFAM" id="SSF55895">
    <property type="entry name" value="Ribonuclease Rh-like"/>
    <property type="match status" value="1"/>
</dbReference>
<feature type="active site" evidence="7">
    <location>
        <position position="76"/>
    </location>
</feature>